<proteinExistence type="inferred from homology"/>
<evidence type="ECO:0000256" key="3">
    <source>
        <dbReference type="ARBA" id="ARBA00023125"/>
    </source>
</evidence>
<dbReference type="PROSITE" id="PS50931">
    <property type="entry name" value="HTH_LYSR"/>
    <property type="match status" value="1"/>
</dbReference>
<dbReference type="GO" id="GO:0003677">
    <property type="term" value="F:DNA binding"/>
    <property type="evidence" value="ECO:0007669"/>
    <property type="project" value="UniProtKB-KW"/>
</dbReference>
<dbReference type="PANTHER" id="PTHR30419">
    <property type="entry name" value="HTH-TYPE TRANSCRIPTIONAL REGULATOR YBHD"/>
    <property type="match status" value="1"/>
</dbReference>
<dbReference type="PRINTS" id="PR00039">
    <property type="entry name" value="HTHLYSR"/>
</dbReference>
<keyword evidence="4" id="KW-0804">Transcription</keyword>
<dbReference type="GeneID" id="93089252"/>
<dbReference type="AlphaFoldDB" id="Q0B2Y5"/>
<dbReference type="eggNOG" id="COG0583">
    <property type="taxonomic scope" value="Bacteria"/>
</dbReference>
<dbReference type="InterPro" id="IPR005119">
    <property type="entry name" value="LysR_subst-bd"/>
</dbReference>
<dbReference type="FunFam" id="1.10.10.10:FF:000001">
    <property type="entry name" value="LysR family transcriptional regulator"/>
    <property type="match status" value="1"/>
</dbReference>
<dbReference type="EMBL" id="CP000442">
    <property type="protein sequence ID" value="ABI91488.1"/>
    <property type="molecule type" value="Genomic_DNA"/>
</dbReference>
<accession>Q0B2Y5</accession>
<dbReference type="InterPro" id="IPR036390">
    <property type="entry name" value="WH_DNA-bd_sf"/>
</dbReference>
<comment type="similarity">
    <text evidence="1">Belongs to the LysR transcriptional regulatory family.</text>
</comment>
<dbReference type="GO" id="GO:0003700">
    <property type="term" value="F:DNA-binding transcription factor activity"/>
    <property type="evidence" value="ECO:0007669"/>
    <property type="project" value="InterPro"/>
</dbReference>
<dbReference type="InterPro" id="IPR050950">
    <property type="entry name" value="HTH-type_LysR_regulators"/>
</dbReference>
<keyword evidence="6" id="KW-1185">Reference proteome</keyword>
<dbReference type="Pfam" id="PF03466">
    <property type="entry name" value="LysR_substrate"/>
    <property type="match status" value="1"/>
</dbReference>
<evidence type="ECO:0000256" key="4">
    <source>
        <dbReference type="ARBA" id="ARBA00023163"/>
    </source>
</evidence>
<protein>
    <submittedName>
        <fullName evidence="5">Transcriptional regulator, LysR family</fullName>
    </submittedName>
</protein>
<dbReference type="Gene3D" id="3.40.190.290">
    <property type="match status" value="1"/>
</dbReference>
<dbReference type="InterPro" id="IPR000847">
    <property type="entry name" value="LysR_HTH_N"/>
</dbReference>
<keyword evidence="3" id="KW-0238">DNA-binding</keyword>
<evidence type="ECO:0000256" key="1">
    <source>
        <dbReference type="ARBA" id="ARBA00009437"/>
    </source>
</evidence>
<dbReference type="SUPFAM" id="SSF53850">
    <property type="entry name" value="Periplasmic binding protein-like II"/>
    <property type="match status" value="1"/>
</dbReference>
<dbReference type="GO" id="GO:0005829">
    <property type="term" value="C:cytosol"/>
    <property type="evidence" value="ECO:0007669"/>
    <property type="project" value="TreeGrafter"/>
</dbReference>
<dbReference type="InterPro" id="IPR036388">
    <property type="entry name" value="WH-like_DNA-bd_sf"/>
</dbReference>
<name>Q0B2Y5_BURCM</name>
<dbReference type="PATRIC" id="fig|339670.21.peg.6902"/>
<dbReference type="SUPFAM" id="SSF46785">
    <property type="entry name" value="Winged helix' DNA-binding domain"/>
    <property type="match status" value="1"/>
</dbReference>
<dbReference type="RefSeq" id="WP_011660831.1">
    <property type="nucleotide sequence ID" value="NC_008392.1"/>
</dbReference>
<sequence>METRDLDYLLEVRRCGSIGKAAEALGMSQPALTKAVKRIESEVGQAVFHRGPNGVALTPGGAVFVERAQRIALEYQDALKELRAIQIGEQGILRVGYSPTVPDSIVLRACRQLMNERPAARLRLRRRLANDLFMLMKAGELDMAVAPEPPDMSKEFDTLPLFRDRLHVMADESHLLHRKTRLRLRDLANEEWLLPGMNIPLRRQVNDAFRRQGLPEPALRVETDFAIPALLELVRGSRMLCIAGNATANSQRGILPLNIDATELNLARNVGAVLRVGGYVSPLAQRLVELLQRARPHAGSLAPVD</sequence>
<evidence type="ECO:0000313" key="5">
    <source>
        <dbReference type="EMBL" id="ABI91488.1"/>
    </source>
</evidence>
<dbReference type="Pfam" id="PF00126">
    <property type="entry name" value="HTH_1"/>
    <property type="match status" value="1"/>
</dbReference>
<dbReference type="Gene3D" id="1.10.10.10">
    <property type="entry name" value="Winged helix-like DNA-binding domain superfamily/Winged helix DNA-binding domain"/>
    <property type="match status" value="1"/>
</dbReference>
<evidence type="ECO:0000256" key="2">
    <source>
        <dbReference type="ARBA" id="ARBA00023015"/>
    </source>
</evidence>
<dbReference type="Proteomes" id="UP000000662">
    <property type="component" value="Chromosome 3"/>
</dbReference>
<evidence type="ECO:0000313" key="6">
    <source>
        <dbReference type="Proteomes" id="UP000000662"/>
    </source>
</evidence>
<dbReference type="KEGG" id="bam:Bamb_5943"/>
<reference evidence="5" key="1">
    <citation type="submission" date="2006-08" db="EMBL/GenBank/DDBJ databases">
        <title>Complete sequence of Chromosome 3 of Burkholderia cepacia AMMD.</title>
        <authorList>
            <consortium name="US DOE Joint Genome Institute"/>
            <person name="Copeland A."/>
            <person name="Lucas S."/>
            <person name="Lapidus A."/>
            <person name="Barry K."/>
            <person name="Detter J.C."/>
            <person name="Glavina del Rio T."/>
            <person name="Hammon N."/>
            <person name="Israni S."/>
            <person name="Pitluck S."/>
            <person name="Bruce D."/>
            <person name="Chain P."/>
            <person name="Malfatti S."/>
            <person name="Shin M."/>
            <person name="Vergez L."/>
            <person name="Schmutz J."/>
            <person name="Larimer F."/>
            <person name="Land M."/>
            <person name="Hauser L."/>
            <person name="Kyrpides N."/>
            <person name="Kim E."/>
            <person name="Parke J."/>
            <person name="Coenye T."/>
            <person name="Konstantinidis K."/>
            <person name="Ramette A."/>
            <person name="Tiedje J."/>
            <person name="Richardson P."/>
        </authorList>
    </citation>
    <scope>NUCLEOTIDE SEQUENCE</scope>
    <source>
        <strain evidence="5">AMMD</strain>
    </source>
</reference>
<organism evidence="5 6">
    <name type="scientific">Burkholderia ambifaria (strain ATCC BAA-244 / DSM 16087 / CCUG 44356 / LMG 19182 / AMMD)</name>
    <name type="common">Burkholderia cepacia (strain AMMD)</name>
    <dbReference type="NCBI Taxonomy" id="339670"/>
    <lineage>
        <taxon>Bacteria</taxon>
        <taxon>Pseudomonadati</taxon>
        <taxon>Pseudomonadota</taxon>
        <taxon>Betaproteobacteria</taxon>
        <taxon>Burkholderiales</taxon>
        <taxon>Burkholderiaceae</taxon>
        <taxon>Burkholderia</taxon>
        <taxon>Burkholderia cepacia complex</taxon>
    </lineage>
</organism>
<gene>
    <name evidence="5" type="ordered locus">Bamb_5943</name>
</gene>
<keyword evidence="2" id="KW-0805">Transcription regulation</keyword>